<keyword evidence="3 5" id="KW-0472">Membrane</keyword>
<keyword evidence="2 5" id="KW-0132">Cell division</keyword>
<dbReference type="EMBL" id="JBHTJV010000005">
    <property type="protein sequence ID" value="MFD0916262.1"/>
    <property type="molecule type" value="Genomic_DNA"/>
</dbReference>
<evidence type="ECO:0000256" key="4">
    <source>
        <dbReference type="ARBA" id="ARBA00023306"/>
    </source>
</evidence>
<dbReference type="InterPro" id="IPR020823">
    <property type="entry name" value="Cell_div_FtsA"/>
</dbReference>
<dbReference type="Pfam" id="PF02491">
    <property type="entry name" value="SHS2_FTSA"/>
    <property type="match status" value="1"/>
</dbReference>
<comment type="caution">
    <text evidence="8">The sequence shown here is derived from an EMBL/GenBank/DDBJ whole genome shotgun (WGS) entry which is preliminary data.</text>
</comment>
<organism evidence="8 9">
    <name type="scientific">Pseudahrensia aquimaris</name>
    <dbReference type="NCBI Taxonomy" id="744461"/>
    <lineage>
        <taxon>Bacteria</taxon>
        <taxon>Pseudomonadati</taxon>
        <taxon>Pseudomonadota</taxon>
        <taxon>Alphaproteobacteria</taxon>
        <taxon>Hyphomicrobiales</taxon>
        <taxon>Ahrensiaceae</taxon>
        <taxon>Pseudahrensia</taxon>
    </lineage>
</organism>
<dbReference type="HAMAP" id="MF_02033">
    <property type="entry name" value="FtsA"/>
    <property type="match status" value="1"/>
</dbReference>
<dbReference type="SUPFAM" id="SSF53067">
    <property type="entry name" value="Actin-like ATPase domain"/>
    <property type="match status" value="2"/>
</dbReference>
<dbReference type="GO" id="GO:0051301">
    <property type="term" value="P:cell division"/>
    <property type="evidence" value="ECO:0007669"/>
    <property type="project" value="UniProtKB-KW"/>
</dbReference>
<dbReference type="RefSeq" id="WP_377212124.1">
    <property type="nucleotide sequence ID" value="NZ_JBHTJV010000005.1"/>
</dbReference>
<comment type="subcellular location">
    <subcellularLocation>
        <location evidence="5">Cell membrane</location>
        <topology evidence="5">Peripheral membrane protein</topology>
        <orientation evidence="5">Cytoplasmic side</orientation>
    </subcellularLocation>
    <text evidence="5">Localizes to the Z ring in an FtsZ-dependent manner. Targeted to the membrane through a conserved C-terminal amphipathic helix.</text>
</comment>
<dbReference type="PIRSF" id="PIRSF003101">
    <property type="entry name" value="FtsA"/>
    <property type="match status" value="1"/>
</dbReference>
<comment type="similarity">
    <text evidence="5 6">Belongs to the FtsA/MreB family.</text>
</comment>
<dbReference type="CDD" id="cd24048">
    <property type="entry name" value="ASKHA_NBD_FtsA"/>
    <property type="match status" value="1"/>
</dbReference>
<evidence type="ECO:0000256" key="5">
    <source>
        <dbReference type="HAMAP-Rule" id="MF_02033"/>
    </source>
</evidence>
<evidence type="ECO:0000313" key="9">
    <source>
        <dbReference type="Proteomes" id="UP001597101"/>
    </source>
</evidence>
<comment type="function">
    <text evidence="5 6">Cell division protein that is involved in the assembly of the Z ring. May serve as a membrane anchor for the Z ring.</text>
</comment>
<protein>
    <recommendedName>
        <fullName evidence="5 6">Cell division protein FtsA</fullName>
    </recommendedName>
</protein>
<dbReference type="InterPro" id="IPR003494">
    <property type="entry name" value="SHS2_FtsA"/>
</dbReference>
<keyword evidence="1 5" id="KW-1003">Cell membrane</keyword>
<evidence type="ECO:0000256" key="3">
    <source>
        <dbReference type="ARBA" id="ARBA00023136"/>
    </source>
</evidence>
<dbReference type="Gene3D" id="3.30.420.40">
    <property type="match status" value="1"/>
</dbReference>
<comment type="subunit">
    <text evidence="5">Self-interacts. Interacts with FtsZ.</text>
</comment>
<sequence length="441" mass="46753">MSIFGASSPHWRSGLLAHGRPTDIAVLDIGSSKLCCLIGRLTPREVSSVLPGRSHTIEVSGLGYQRSQGFKSGTVVDMEAAEQSIRRAVSRAEESAGVSVDSLIISVSAGRLTSQTYSGEISLGGREVSARDINAVLASGCADAYNERRAVLHALPIGFRLDATEAIEDPMTMVGDQLGVDMNIVDVDHAAMRNLEMCINRAHLSVDAMVATPYASGLAALVDDEARMGAACVDMGAGTTTLSVFVNGKMIACDAIAVGGNHVTMDIARCLSIRVDDAERLKVRHGTAIATQMDERELLSVASIEEGGNQPIQISVGQLSQIIRPRVEETFEMLRDRINSAGLASSFGRRMVLTGGASQLRGANDIAAQILGVSVRLGRPMGVSGLPEKARGAAFSAAAGLMIYPQIATHEFVATKPRARRASGEPNHAFARVGRWLRESF</sequence>
<name>A0ABW3FCQ6_9HYPH</name>
<gene>
    <name evidence="5 8" type="primary">ftsA</name>
    <name evidence="8" type="ORF">ACFQ14_07580</name>
</gene>
<evidence type="ECO:0000256" key="6">
    <source>
        <dbReference type="PIRNR" id="PIRNR003101"/>
    </source>
</evidence>
<feature type="domain" description="SHS2" evidence="7">
    <location>
        <begin position="24"/>
        <end position="220"/>
    </location>
</feature>
<evidence type="ECO:0000256" key="2">
    <source>
        <dbReference type="ARBA" id="ARBA00022618"/>
    </source>
</evidence>
<dbReference type="InterPro" id="IPR043129">
    <property type="entry name" value="ATPase_NBD"/>
</dbReference>
<keyword evidence="9" id="KW-1185">Reference proteome</keyword>
<dbReference type="PANTHER" id="PTHR32432:SF4">
    <property type="entry name" value="CELL DIVISION PROTEIN FTSA"/>
    <property type="match status" value="1"/>
</dbReference>
<evidence type="ECO:0000259" key="7">
    <source>
        <dbReference type="SMART" id="SM00842"/>
    </source>
</evidence>
<keyword evidence="4 5" id="KW-0131">Cell cycle</keyword>
<evidence type="ECO:0000256" key="1">
    <source>
        <dbReference type="ARBA" id="ARBA00022475"/>
    </source>
</evidence>
<dbReference type="InterPro" id="IPR050696">
    <property type="entry name" value="FtsA/MreB"/>
</dbReference>
<dbReference type="Pfam" id="PF14450">
    <property type="entry name" value="FtsA"/>
    <property type="match status" value="1"/>
</dbReference>
<accession>A0ABW3FCQ6</accession>
<dbReference type="Proteomes" id="UP001597101">
    <property type="component" value="Unassembled WGS sequence"/>
</dbReference>
<dbReference type="NCBIfam" id="TIGR01174">
    <property type="entry name" value="ftsA"/>
    <property type="match status" value="1"/>
</dbReference>
<proteinExistence type="inferred from homology"/>
<dbReference type="SMART" id="SM00842">
    <property type="entry name" value="FtsA"/>
    <property type="match status" value="1"/>
</dbReference>
<evidence type="ECO:0000313" key="8">
    <source>
        <dbReference type="EMBL" id="MFD0916262.1"/>
    </source>
</evidence>
<reference evidence="9" key="1">
    <citation type="journal article" date="2019" name="Int. J. Syst. Evol. Microbiol.">
        <title>The Global Catalogue of Microorganisms (GCM) 10K type strain sequencing project: providing services to taxonomists for standard genome sequencing and annotation.</title>
        <authorList>
            <consortium name="The Broad Institute Genomics Platform"/>
            <consortium name="The Broad Institute Genome Sequencing Center for Infectious Disease"/>
            <person name="Wu L."/>
            <person name="Ma J."/>
        </authorList>
    </citation>
    <scope>NUCLEOTIDE SEQUENCE [LARGE SCALE GENOMIC DNA]</scope>
    <source>
        <strain evidence="9">CCUG 60023</strain>
    </source>
</reference>
<dbReference type="PANTHER" id="PTHR32432">
    <property type="entry name" value="CELL DIVISION PROTEIN FTSA-RELATED"/>
    <property type="match status" value="1"/>
</dbReference>